<dbReference type="InterPro" id="IPR000792">
    <property type="entry name" value="Tscrpt_reg_LuxR_C"/>
</dbReference>
<dbReference type="GO" id="GO:0006355">
    <property type="term" value="P:regulation of DNA-templated transcription"/>
    <property type="evidence" value="ECO:0007669"/>
    <property type="project" value="InterPro"/>
</dbReference>
<accession>A0A7G8PXG0</accession>
<dbReference type="CDD" id="cd17535">
    <property type="entry name" value="REC_NarL-like"/>
    <property type="match status" value="1"/>
</dbReference>
<dbReference type="InterPro" id="IPR001789">
    <property type="entry name" value="Sig_transdc_resp-reg_receiver"/>
</dbReference>
<organism evidence="6 7">
    <name type="scientific">Constantimarinum furrinae</name>
    <dbReference type="NCBI Taxonomy" id="2562285"/>
    <lineage>
        <taxon>Bacteria</taxon>
        <taxon>Pseudomonadati</taxon>
        <taxon>Bacteroidota</taxon>
        <taxon>Flavobacteriia</taxon>
        <taxon>Flavobacteriales</taxon>
        <taxon>Flavobacteriaceae</taxon>
        <taxon>Altibacter/Constantimarinum group</taxon>
        <taxon>Constantimarinum</taxon>
    </lineage>
</organism>
<dbReference type="Pfam" id="PF00196">
    <property type="entry name" value="GerE"/>
    <property type="match status" value="1"/>
</dbReference>
<name>A0A7G8PXG0_9FLAO</name>
<dbReference type="PRINTS" id="PR00038">
    <property type="entry name" value="HTHLUXR"/>
</dbReference>
<dbReference type="InterPro" id="IPR016032">
    <property type="entry name" value="Sig_transdc_resp-reg_C-effctor"/>
</dbReference>
<dbReference type="EMBL" id="CP052909">
    <property type="protein sequence ID" value="QNJ99026.1"/>
    <property type="molecule type" value="Genomic_DNA"/>
</dbReference>
<feature type="modified residue" description="4-aspartylphosphate" evidence="3">
    <location>
        <position position="56"/>
    </location>
</feature>
<dbReference type="InterPro" id="IPR011006">
    <property type="entry name" value="CheY-like_superfamily"/>
</dbReference>
<dbReference type="CDD" id="cd06170">
    <property type="entry name" value="LuxR_C_like"/>
    <property type="match status" value="1"/>
</dbReference>
<gene>
    <name evidence="6" type="ORF">ALE3EI_2490</name>
</gene>
<keyword evidence="1 3" id="KW-0597">Phosphoprotein</keyword>
<dbReference type="PROSITE" id="PS50043">
    <property type="entry name" value="HTH_LUXR_2"/>
    <property type="match status" value="1"/>
</dbReference>
<dbReference type="SMART" id="SM00448">
    <property type="entry name" value="REC"/>
    <property type="match status" value="1"/>
</dbReference>
<dbReference type="SMART" id="SM00421">
    <property type="entry name" value="HTH_LUXR"/>
    <property type="match status" value="1"/>
</dbReference>
<dbReference type="Gene3D" id="3.40.50.2300">
    <property type="match status" value="1"/>
</dbReference>
<evidence type="ECO:0000259" key="5">
    <source>
        <dbReference type="PROSITE" id="PS50110"/>
    </source>
</evidence>
<dbReference type="AlphaFoldDB" id="A0A7G8PXG0"/>
<dbReference type="SUPFAM" id="SSF46894">
    <property type="entry name" value="C-terminal effector domain of the bipartite response regulators"/>
    <property type="match status" value="1"/>
</dbReference>
<dbReference type="InterPro" id="IPR039420">
    <property type="entry name" value="WalR-like"/>
</dbReference>
<keyword evidence="2" id="KW-0238">DNA-binding</keyword>
<dbReference type="PANTHER" id="PTHR43214">
    <property type="entry name" value="TWO-COMPONENT RESPONSE REGULATOR"/>
    <property type="match status" value="1"/>
</dbReference>
<dbReference type="KEGG" id="alti:ALE3EI_2490"/>
<protein>
    <submittedName>
        <fullName evidence="6">Nitrate/nitrite response regulator protein</fullName>
    </submittedName>
</protein>
<evidence type="ECO:0000313" key="6">
    <source>
        <dbReference type="EMBL" id="QNJ99026.1"/>
    </source>
</evidence>
<feature type="domain" description="HTH luxR-type" evidence="4">
    <location>
        <begin position="149"/>
        <end position="214"/>
    </location>
</feature>
<sequence>MINIVLADDEELFRVGMSHILSKDPDINIVHEASNGKELLEYLAGTEDLPHIIIMDIKMPELNGVEATKVIHKAYDEVRIVALTTYNSKPFIRNMIDVGASAYLVKNSPPSKVLHTIKQVYYNGFYYDKTVMDIVNERFASGSKLEERTVFDESFITPREKEVLELICKQNTTHEIAEKLFISPRTVEVHRKNLLEKTGVKNIAGLVIFAINNDLVPPIIIEN</sequence>
<dbReference type="GO" id="GO:0000160">
    <property type="term" value="P:phosphorelay signal transduction system"/>
    <property type="evidence" value="ECO:0007669"/>
    <property type="project" value="InterPro"/>
</dbReference>
<evidence type="ECO:0000259" key="4">
    <source>
        <dbReference type="PROSITE" id="PS50043"/>
    </source>
</evidence>
<dbReference type="InterPro" id="IPR058245">
    <property type="entry name" value="NreC/VraR/RcsB-like_REC"/>
</dbReference>
<reference evidence="6 7" key="1">
    <citation type="submission" date="2020-04" db="EMBL/GenBank/DDBJ databases">
        <title>Genome sequence of Altibacter aquimarinus strain ALE3EI.</title>
        <authorList>
            <person name="Oh H.-M."/>
            <person name="Jang D."/>
        </authorList>
    </citation>
    <scope>NUCLEOTIDE SEQUENCE [LARGE SCALE GENOMIC DNA]</scope>
    <source>
        <strain evidence="6 7">ALE3EI</strain>
    </source>
</reference>
<keyword evidence="7" id="KW-1185">Reference proteome</keyword>
<feature type="domain" description="Response regulatory" evidence="5">
    <location>
        <begin position="3"/>
        <end position="121"/>
    </location>
</feature>
<evidence type="ECO:0000256" key="2">
    <source>
        <dbReference type="ARBA" id="ARBA00023125"/>
    </source>
</evidence>
<dbReference type="SUPFAM" id="SSF52172">
    <property type="entry name" value="CheY-like"/>
    <property type="match status" value="1"/>
</dbReference>
<evidence type="ECO:0000256" key="3">
    <source>
        <dbReference type="PROSITE-ProRule" id="PRU00169"/>
    </source>
</evidence>
<evidence type="ECO:0000256" key="1">
    <source>
        <dbReference type="ARBA" id="ARBA00022553"/>
    </source>
</evidence>
<dbReference type="Proteomes" id="UP000515514">
    <property type="component" value="Chromosome"/>
</dbReference>
<dbReference type="PANTHER" id="PTHR43214:SF43">
    <property type="entry name" value="TWO-COMPONENT RESPONSE REGULATOR"/>
    <property type="match status" value="1"/>
</dbReference>
<dbReference type="GO" id="GO:0003677">
    <property type="term" value="F:DNA binding"/>
    <property type="evidence" value="ECO:0007669"/>
    <property type="project" value="UniProtKB-KW"/>
</dbReference>
<proteinExistence type="predicted"/>
<evidence type="ECO:0000313" key="7">
    <source>
        <dbReference type="Proteomes" id="UP000515514"/>
    </source>
</evidence>
<dbReference type="Pfam" id="PF00072">
    <property type="entry name" value="Response_reg"/>
    <property type="match status" value="1"/>
</dbReference>
<dbReference type="PROSITE" id="PS50110">
    <property type="entry name" value="RESPONSE_REGULATORY"/>
    <property type="match status" value="1"/>
</dbReference>